<keyword evidence="2" id="KW-1185">Reference proteome</keyword>
<name>A0A5R8KHG0_9BACT</name>
<reference evidence="1 2" key="1">
    <citation type="submission" date="2019-05" db="EMBL/GenBank/DDBJ databases">
        <title>Verrucobacter flavum gen. nov., sp. nov. a new member of the family Verrucomicrobiaceae.</title>
        <authorList>
            <person name="Szuroczki S."/>
            <person name="Abbaszade G."/>
            <person name="Szabo A."/>
            <person name="Felfoldi T."/>
            <person name="Schumann P."/>
            <person name="Boka K."/>
            <person name="Keki Z."/>
            <person name="Toumi M."/>
            <person name="Toth E."/>
        </authorList>
    </citation>
    <scope>NUCLEOTIDE SEQUENCE [LARGE SCALE GENOMIC DNA]</scope>
    <source>
        <strain evidence="1 2">MG-N-17</strain>
    </source>
</reference>
<dbReference type="OrthoDB" id="2111297at2"/>
<gene>
    <name evidence="1" type="ORF">FEM03_05950</name>
</gene>
<dbReference type="RefSeq" id="WP_138085275.1">
    <property type="nucleotide sequence ID" value="NZ_VAUV01000004.1"/>
</dbReference>
<dbReference type="EMBL" id="VAUV01000004">
    <property type="protein sequence ID" value="TLD71680.1"/>
    <property type="molecule type" value="Genomic_DNA"/>
</dbReference>
<evidence type="ECO:0000313" key="2">
    <source>
        <dbReference type="Proteomes" id="UP000306196"/>
    </source>
</evidence>
<comment type="caution">
    <text evidence="1">The sequence shown here is derived from an EMBL/GenBank/DDBJ whole genome shotgun (WGS) entry which is preliminary data.</text>
</comment>
<accession>A0A5R8KHG0</accession>
<dbReference type="Proteomes" id="UP000306196">
    <property type="component" value="Unassembled WGS sequence"/>
</dbReference>
<organism evidence="1 2">
    <name type="scientific">Phragmitibacter flavus</name>
    <dbReference type="NCBI Taxonomy" id="2576071"/>
    <lineage>
        <taxon>Bacteria</taxon>
        <taxon>Pseudomonadati</taxon>
        <taxon>Verrucomicrobiota</taxon>
        <taxon>Verrucomicrobiia</taxon>
        <taxon>Verrucomicrobiales</taxon>
        <taxon>Verrucomicrobiaceae</taxon>
        <taxon>Phragmitibacter</taxon>
    </lineage>
</organism>
<dbReference type="AlphaFoldDB" id="A0A5R8KHG0"/>
<proteinExistence type="predicted"/>
<sequence length="274" mass="31199">MMMTTPHLITESNLSTAWARAFLHAHDGAEDALVVAIRGFEQDMPNEDDVIANELDAQLSCHDIPRIDQTALTIVPYEKWLREGKISIEQLTEWYLQSMLPRLKARCSKNSHGTYFERFVAFSGTRLNKKRLEYRTINQLKYVTDFWRKKVAGKNRSRPRQSALQLACFDPAKDDTGSALCGFPCLQQVSFTYHEAGSLEVTAYYPTQYLFDRAYGNYLGLCQLGHVVAHSLGGKLTRFTCFTARPEVGKKKPDRAFINMLRKYVAENSLEAAP</sequence>
<evidence type="ECO:0000313" key="1">
    <source>
        <dbReference type="EMBL" id="TLD71680.1"/>
    </source>
</evidence>
<protein>
    <submittedName>
        <fullName evidence="1">Thymidylate synthase</fullName>
    </submittedName>
</protein>